<evidence type="ECO:0000259" key="1">
    <source>
        <dbReference type="Pfam" id="PF08845"/>
    </source>
</evidence>
<reference evidence="2 3" key="1">
    <citation type="submission" date="2019-11" db="EMBL/GenBank/DDBJ databases">
        <title>Pedobacter sp. HMF7056 Genome sequencing and assembly.</title>
        <authorList>
            <person name="Kang H."/>
            <person name="Kim H."/>
            <person name="Joh K."/>
        </authorList>
    </citation>
    <scope>NUCLEOTIDE SEQUENCE [LARGE SCALE GENOMIC DNA]</scope>
    <source>
        <strain evidence="2 3">HMF7056</strain>
    </source>
</reference>
<dbReference type="AlphaFoldDB" id="A0A7K1XUK6"/>
<evidence type="ECO:0000313" key="3">
    <source>
        <dbReference type="Proteomes" id="UP000451233"/>
    </source>
</evidence>
<dbReference type="RefSeq" id="WP_160905159.1">
    <property type="nucleotide sequence ID" value="NZ_WVHS01000001.1"/>
</dbReference>
<dbReference type="InterPro" id="IPR014944">
    <property type="entry name" value="Toxin_SymE-like"/>
</dbReference>
<name>A0A7K1XUK6_9SPHI</name>
<dbReference type="Pfam" id="PF08845">
    <property type="entry name" value="SymE_toxin"/>
    <property type="match status" value="1"/>
</dbReference>
<gene>
    <name evidence="2" type="ORF">GS398_02550</name>
</gene>
<dbReference type="GO" id="GO:0016788">
    <property type="term" value="F:hydrolase activity, acting on ester bonds"/>
    <property type="evidence" value="ECO:0007669"/>
    <property type="project" value="InterPro"/>
</dbReference>
<dbReference type="GO" id="GO:0005737">
    <property type="term" value="C:cytoplasm"/>
    <property type="evidence" value="ECO:0007669"/>
    <property type="project" value="InterPro"/>
</dbReference>
<protein>
    <submittedName>
        <fullName evidence="2">Type I addiction module toxin, SymE family</fullName>
    </submittedName>
</protein>
<dbReference type="GO" id="GO:0003723">
    <property type="term" value="F:RNA binding"/>
    <property type="evidence" value="ECO:0007669"/>
    <property type="project" value="InterPro"/>
</dbReference>
<dbReference type="GO" id="GO:0016070">
    <property type="term" value="P:RNA metabolic process"/>
    <property type="evidence" value="ECO:0007669"/>
    <property type="project" value="InterPro"/>
</dbReference>
<dbReference type="EMBL" id="WVHS01000001">
    <property type="protein sequence ID" value="MXV14166.1"/>
    <property type="molecule type" value="Genomic_DNA"/>
</dbReference>
<accession>A0A7K1XUK6</accession>
<organism evidence="2 3">
    <name type="scientific">Hufsiella ginkgonis</name>
    <dbReference type="NCBI Taxonomy" id="2695274"/>
    <lineage>
        <taxon>Bacteria</taxon>
        <taxon>Pseudomonadati</taxon>
        <taxon>Bacteroidota</taxon>
        <taxon>Sphingobacteriia</taxon>
        <taxon>Sphingobacteriales</taxon>
        <taxon>Sphingobacteriaceae</taxon>
        <taxon>Hufsiella</taxon>
    </lineage>
</organism>
<proteinExistence type="predicted"/>
<evidence type="ECO:0000313" key="2">
    <source>
        <dbReference type="EMBL" id="MXV14166.1"/>
    </source>
</evidence>
<feature type="domain" description="Toxin SymE-like" evidence="1">
    <location>
        <begin position="29"/>
        <end position="65"/>
    </location>
</feature>
<comment type="caution">
    <text evidence="2">The sequence shown here is derived from an EMBL/GenBank/DDBJ whole genome shotgun (WGS) entry which is preliminary data.</text>
</comment>
<sequence>MKRPSKTNRRVKIYDKYVVRDQHTMGRHHIVIPWLNMSGLWLQDAGFCPGDQVDVQVAQGQLTITKLV</sequence>
<dbReference type="Proteomes" id="UP000451233">
    <property type="component" value="Unassembled WGS sequence"/>
</dbReference>
<keyword evidence="3" id="KW-1185">Reference proteome</keyword>